<evidence type="ECO:0000313" key="2">
    <source>
        <dbReference type="Proteomes" id="UP000294832"/>
    </source>
</evidence>
<comment type="caution">
    <text evidence="1">The sequence shown here is derived from an EMBL/GenBank/DDBJ whole genome shotgun (WGS) entry which is preliminary data.</text>
</comment>
<keyword evidence="1" id="KW-0489">Methyltransferase</keyword>
<keyword evidence="1" id="KW-0808">Transferase</keyword>
<dbReference type="Gene3D" id="3.40.50.150">
    <property type="entry name" value="Vaccinia Virus protein VP39"/>
    <property type="match status" value="1"/>
</dbReference>
<dbReference type="EMBL" id="SLWF01000005">
    <property type="protein sequence ID" value="TCN87141.1"/>
    <property type="molecule type" value="Genomic_DNA"/>
</dbReference>
<protein>
    <submittedName>
        <fullName evidence="1">Methyltransferase family protein</fullName>
    </submittedName>
</protein>
<accession>A0A4R2FDR4</accession>
<proteinExistence type="predicted"/>
<evidence type="ECO:0000313" key="1">
    <source>
        <dbReference type="EMBL" id="TCN87141.1"/>
    </source>
</evidence>
<dbReference type="AlphaFoldDB" id="A0A4R2FDR4"/>
<dbReference type="OrthoDB" id="9791944at2"/>
<name>A0A4R2FDR4_9GAMM</name>
<dbReference type="Pfam" id="PF13489">
    <property type="entry name" value="Methyltransf_23"/>
    <property type="match status" value="1"/>
</dbReference>
<dbReference type="RefSeq" id="WP_133038305.1">
    <property type="nucleotide sequence ID" value="NZ_SLWF01000005.1"/>
</dbReference>
<dbReference type="Proteomes" id="UP000294832">
    <property type="component" value="Unassembled WGS sequence"/>
</dbReference>
<dbReference type="GO" id="GO:0008168">
    <property type="term" value="F:methyltransferase activity"/>
    <property type="evidence" value="ECO:0007669"/>
    <property type="project" value="UniProtKB-KW"/>
</dbReference>
<dbReference type="InterPro" id="IPR029063">
    <property type="entry name" value="SAM-dependent_MTases_sf"/>
</dbReference>
<dbReference type="GO" id="GO:0032259">
    <property type="term" value="P:methylation"/>
    <property type="evidence" value="ECO:0007669"/>
    <property type="project" value="UniProtKB-KW"/>
</dbReference>
<reference evidence="1 2" key="1">
    <citation type="submission" date="2019-03" db="EMBL/GenBank/DDBJ databases">
        <title>Freshwater and sediment microbial communities from various areas in North America, analyzing microbe dynamics in response to fracking.</title>
        <authorList>
            <person name="Lamendella R."/>
        </authorList>
    </citation>
    <scope>NUCLEOTIDE SEQUENCE [LARGE SCALE GENOMIC DNA]</scope>
    <source>
        <strain evidence="1 2">74A</strain>
    </source>
</reference>
<sequence length="212" mass="24449">MQHCPLCYHDNISQVFDNRRRHFFECQTCALVFAAPGSYLLPAAEKQRYGRAGRDGKQKQLAQFIATLLQQLQTLQSNALEGLNFGRVLAPALLLPIQQAGHQLHQYDPFFAPEHQLLRRQYDFISCYRVFEHFHLPAKEWQIIVQALKPGGWLAISTPLLQSTAMFAKWHYKNNPTHVSFYQPQTFAYLAAHSCLQLIFAQKDFVLMQKAS</sequence>
<gene>
    <name evidence="1" type="ORF">EDC91_105144</name>
</gene>
<dbReference type="SUPFAM" id="SSF53335">
    <property type="entry name" value="S-adenosyl-L-methionine-dependent methyltransferases"/>
    <property type="match status" value="1"/>
</dbReference>
<organism evidence="1 2">
    <name type="scientific">Shewanella fodinae</name>
    <dbReference type="NCBI Taxonomy" id="552357"/>
    <lineage>
        <taxon>Bacteria</taxon>
        <taxon>Pseudomonadati</taxon>
        <taxon>Pseudomonadota</taxon>
        <taxon>Gammaproteobacteria</taxon>
        <taxon>Alteromonadales</taxon>
        <taxon>Shewanellaceae</taxon>
        <taxon>Shewanella</taxon>
    </lineage>
</organism>
<keyword evidence="2" id="KW-1185">Reference proteome</keyword>